<dbReference type="Proteomes" id="UP001216907">
    <property type="component" value="Unassembled WGS sequence"/>
</dbReference>
<feature type="domain" description="STAS" evidence="1">
    <location>
        <begin position="9"/>
        <end position="98"/>
    </location>
</feature>
<accession>A0ABT6FHT6</accession>
<dbReference type="CDD" id="cd07043">
    <property type="entry name" value="STAS_anti-anti-sigma_factors"/>
    <property type="match status" value="1"/>
</dbReference>
<dbReference type="SUPFAM" id="SSF52091">
    <property type="entry name" value="SpoIIaa-like"/>
    <property type="match status" value="1"/>
</dbReference>
<evidence type="ECO:0000313" key="3">
    <source>
        <dbReference type="Proteomes" id="UP001216907"/>
    </source>
</evidence>
<dbReference type="InterPro" id="IPR002645">
    <property type="entry name" value="STAS_dom"/>
</dbReference>
<gene>
    <name evidence="2" type="ORF">PZE19_25570</name>
</gene>
<dbReference type="PANTHER" id="PTHR35849">
    <property type="entry name" value="BLR2341 PROTEIN"/>
    <property type="match status" value="1"/>
</dbReference>
<dbReference type="InterPro" id="IPR052746">
    <property type="entry name" value="MlaB_ABC_Transporter"/>
</dbReference>
<dbReference type="Pfam" id="PF13466">
    <property type="entry name" value="STAS_2"/>
    <property type="match status" value="1"/>
</dbReference>
<dbReference type="Gene3D" id="3.30.750.24">
    <property type="entry name" value="STAS domain"/>
    <property type="match status" value="1"/>
</dbReference>
<dbReference type="PROSITE" id="PS50801">
    <property type="entry name" value="STAS"/>
    <property type="match status" value="1"/>
</dbReference>
<name>A0ABT6FHT6_9BACT</name>
<comment type="caution">
    <text evidence="2">The sequence shown here is derived from an EMBL/GenBank/DDBJ whole genome shotgun (WGS) entry which is preliminary data.</text>
</comment>
<dbReference type="InterPro" id="IPR058548">
    <property type="entry name" value="MlaB-like_STAS"/>
</dbReference>
<protein>
    <submittedName>
        <fullName evidence="2">STAS domain-containing protein</fullName>
    </submittedName>
</protein>
<dbReference type="InterPro" id="IPR036513">
    <property type="entry name" value="STAS_dom_sf"/>
</dbReference>
<keyword evidence="3" id="KW-1185">Reference proteome</keyword>
<sequence length="98" mass="10605">MNPGESKTVALDGPVTIYEVAGLREAFREALAEGVDLRVELDESTKWDLAGLQLLISCVQTARADGRSLTLAKVPRACVEAAERSGLSRWLDSTSEKD</sequence>
<evidence type="ECO:0000313" key="2">
    <source>
        <dbReference type="EMBL" id="MDG3007148.1"/>
    </source>
</evidence>
<proteinExistence type="predicted"/>
<dbReference type="EMBL" id="JARRAG010000002">
    <property type="protein sequence ID" value="MDG3007148.1"/>
    <property type="molecule type" value="Genomic_DNA"/>
</dbReference>
<dbReference type="PANTHER" id="PTHR35849:SF2">
    <property type="entry name" value="BLR2341 PROTEIN"/>
    <property type="match status" value="1"/>
</dbReference>
<reference evidence="2 3" key="1">
    <citation type="submission" date="2023-03" db="EMBL/GenBank/DDBJ databases">
        <title>Paludisphaera mucosa sp. nov. a novel planctomycete from northern fen.</title>
        <authorList>
            <person name="Ivanova A."/>
        </authorList>
    </citation>
    <scope>NUCLEOTIDE SEQUENCE [LARGE SCALE GENOMIC DNA]</scope>
    <source>
        <strain evidence="2 3">Pla2</strain>
    </source>
</reference>
<organism evidence="2 3">
    <name type="scientific">Paludisphaera mucosa</name>
    <dbReference type="NCBI Taxonomy" id="3030827"/>
    <lineage>
        <taxon>Bacteria</taxon>
        <taxon>Pseudomonadati</taxon>
        <taxon>Planctomycetota</taxon>
        <taxon>Planctomycetia</taxon>
        <taxon>Isosphaerales</taxon>
        <taxon>Isosphaeraceae</taxon>
        <taxon>Paludisphaera</taxon>
    </lineage>
</organism>
<dbReference type="RefSeq" id="WP_277863436.1">
    <property type="nucleotide sequence ID" value="NZ_JARRAG010000002.1"/>
</dbReference>
<evidence type="ECO:0000259" key="1">
    <source>
        <dbReference type="PROSITE" id="PS50801"/>
    </source>
</evidence>